<keyword evidence="2" id="KW-1185">Reference proteome</keyword>
<protein>
    <submittedName>
        <fullName evidence="1">Uncharacterized protein</fullName>
    </submittedName>
</protein>
<dbReference type="AlphaFoldDB" id="A0A1L7WTA7"/>
<evidence type="ECO:0000313" key="1">
    <source>
        <dbReference type="EMBL" id="CZR56000.1"/>
    </source>
</evidence>
<organism evidence="1 2">
    <name type="scientific">Phialocephala subalpina</name>
    <dbReference type="NCBI Taxonomy" id="576137"/>
    <lineage>
        <taxon>Eukaryota</taxon>
        <taxon>Fungi</taxon>
        <taxon>Dikarya</taxon>
        <taxon>Ascomycota</taxon>
        <taxon>Pezizomycotina</taxon>
        <taxon>Leotiomycetes</taxon>
        <taxon>Helotiales</taxon>
        <taxon>Mollisiaceae</taxon>
        <taxon>Phialocephala</taxon>
        <taxon>Phialocephala fortinii species complex</taxon>
    </lineage>
</organism>
<gene>
    <name evidence="1" type="ORF">PAC_05888</name>
</gene>
<dbReference type="Proteomes" id="UP000184330">
    <property type="component" value="Unassembled WGS sequence"/>
</dbReference>
<dbReference type="EMBL" id="FJOG01000007">
    <property type="protein sequence ID" value="CZR56000.1"/>
    <property type="molecule type" value="Genomic_DNA"/>
</dbReference>
<dbReference type="OrthoDB" id="5213630at2759"/>
<sequence>MDPGRLLLANQLSTLAELVNINRVLTRKLYEKYQEIGYLKEQWNDAEIHLTDTLTELQGHNQRLLSSELMRVNIESRSDIDNAFFISKYQHLQVPASTSQYQNMNLELLLKFWGEQRKRGILYSPHNVPEHPSIHNDMEELSEDCRNLLIGSEDGSTKPFVTEAFLWKYIEDNMFHSIQSPASYRPKAPVAELRMFYKCKANTAELIIKRLKPPIARTRIHVDPAVMDYMVTQVWHVIGEWITKSEKSAGHEDACRKDLRVVLQAATDLNSYIHEEWSFILTSAL</sequence>
<proteinExistence type="predicted"/>
<name>A0A1L7WTA7_9HELO</name>
<evidence type="ECO:0000313" key="2">
    <source>
        <dbReference type="Proteomes" id="UP000184330"/>
    </source>
</evidence>
<accession>A0A1L7WTA7</accession>
<reference evidence="1 2" key="1">
    <citation type="submission" date="2016-03" db="EMBL/GenBank/DDBJ databases">
        <authorList>
            <person name="Ploux O."/>
        </authorList>
    </citation>
    <scope>NUCLEOTIDE SEQUENCE [LARGE SCALE GENOMIC DNA]</scope>
    <source>
        <strain evidence="1 2">UAMH 11012</strain>
    </source>
</reference>